<reference evidence="3" key="1">
    <citation type="journal article" date="2014" name="Proc. Natl. Acad. Sci. U.S.A.">
        <title>Extensive sampling of basidiomycete genomes demonstrates inadequacy of the white-rot/brown-rot paradigm for wood decay fungi.</title>
        <authorList>
            <person name="Riley R."/>
            <person name="Salamov A.A."/>
            <person name="Brown D.W."/>
            <person name="Nagy L.G."/>
            <person name="Floudas D."/>
            <person name="Held B.W."/>
            <person name="Levasseur A."/>
            <person name="Lombard V."/>
            <person name="Morin E."/>
            <person name="Otillar R."/>
            <person name="Lindquist E.A."/>
            <person name="Sun H."/>
            <person name="LaButti K.M."/>
            <person name="Schmutz J."/>
            <person name="Jabbour D."/>
            <person name="Luo H."/>
            <person name="Baker S.E."/>
            <person name="Pisabarro A.G."/>
            <person name="Walton J.D."/>
            <person name="Blanchette R.A."/>
            <person name="Henrissat B."/>
            <person name="Martin F."/>
            <person name="Cullen D."/>
            <person name="Hibbett D.S."/>
            <person name="Grigoriev I.V."/>
        </authorList>
    </citation>
    <scope>NUCLEOTIDE SEQUENCE [LARGE SCALE GENOMIC DNA]</scope>
    <source>
        <strain evidence="3">FD-172 SS1</strain>
    </source>
</reference>
<dbReference type="EMBL" id="KL198082">
    <property type="protein sequence ID" value="KDQ09119.1"/>
    <property type="molecule type" value="Genomic_DNA"/>
</dbReference>
<proteinExistence type="predicted"/>
<dbReference type="AlphaFoldDB" id="A0A067M0N3"/>
<gene>
    <name evidence="2" type="ORF">BOTBODRAFT_191309</name>
</gene>
<name>A0A067M0N3_BOTB1</name>
<accession>A0A067M0N3</accession>
<evidence type="ECO:0000313" key="3">
    <source>
        <dbReference type="Proteomes" id="UP000027195"/>
    </source>
</evidence>
<dbReference type="PANTHER" id="PTHR35567:SF1">
    <property type="entry name" value="CONSERVED FUNGAL PROTEIN (AFU_ORTHOLOGUE AFUA_1G14230)"/>
    <property type="match status" value="1"/>
</dbReference>
<sequence length="223" mass="24199">MIPPMNLLSALLSIVFLSQLVAATPTPSQYGCPAQDDVLQLPDGQSQLCVPPGEKPSRILLGIGRQFYACSPLNGSYAFAGAEAGLYDISCDYGTSDFDTISCDSYNEMSQDASVLMSKLLNPYTNGYLGTFSYVSTESGVSPEWNFTQLYPSVEFVIGTEVGRIPAPTSSQDIDWIQWTNIDGNLARTMFQVETKGGQAPDVCPFGSPDAYVPYVAQYWLFG</sequence>
<evidence type="ECO:0008006" key="4">
    <source>
        <dbReference type="Google" id="ProtNLM"/>
    </source>
</evidence>
<keyword evidence="3" id="KW-1185">Reference proteome</keyword>
<dbReference type="PANTHER" id="PTHR35567">
    <property type="entry name" value="MALATE DEHYDROGENASE (AFU_ORTHOLOGUE AFUA_2G13800)"/>
    <property type="match status" value="1"/>
</dbReference>
<evidence type="ECO:0000313" key="2">
    <source>
        <dbReference type="EMBL" id="KDQ09119.1"/>
    </source>
</evidence>
<dbReference type="Proteomes" id="UP000027195">
    <property type="component" value="Unassembled WGS sequence"/>
</dbReference>
<dbReference type="Pfam" id="PF11937">
    <property type="entry name" value="DUF3455"/>
    <property type="match status" value="1"/>
</dbReference>
<dbReference type="HOGENOM" id="CLU_067863_3_1_1"/>
<organism evidence="2 3">
    <name type="scientific">Botryobasidium botryosum (strain FD-172 SS1)</name>
    <dbReference type="NCBI Taxonomy" id="930990"/>
    <lineage>
        <taxon>Eukaryota</taxon>
        <taxon>Fungi</taxon>
        <taxon>Dikarya</taxon>
        <taxon>Basidiomycota</taxon>
        <taxon>Agaricomycotina</taxon>
        <taxon>Agaricomycetes</taxon>
        <taxon>Cantharellales</taxon>
        <taxon>Botryobasidiaceae</taxon>
        <taxon>Botryobasidium</taxon>
    </lineage>
</organism>
<evidence type="ECO:0000256" key="1">
    <source>
        <dbReference type="SAM" id="SignalP"/>
    </source>
</evidence>
<keyword evidence="1" id="KW-0732">Signal</keyword>
<protein>
    <recommendedName>
        <fullName evidence="4">Malate dehydrogenase</fullName>
    </recommendedName>
</protein>
<dbReference type="InParanoid" id="A0A067M0N3"/>
<feature type="signal peptide" evidence="1">
    <location>
        <begin position="1"/>
        <end position="23"/>
    </location>
</feature>
<dbReference type="InterPro" id="IPR021851">
    <property type="entry name" value="DUF3455"/>
</dbReference>
<dbReference type="OrthoDB" id="1859733at2759"/>
<feature type="chain" id="PRO_5001641030" description="Malate dehydrogenase" evidence="1">
    <location>
        <begin position="24"/>
        <end position="223"/>
    </location>
</feature>